<dbReference type="InterPro" id="IPR052024">
    <property type="entry name" value="Methanogen_methyltrans"/>
</dbReference>
<feature type="domain" description="Uroporphyrinogen decarboxylase (URO-D)" evidence="1">
    <location>
        <begin position="190"/>
        <end position="413"/>
    </location>
</feature>
<accession>A0ABT2TJP6</accession>
<reference evidence="2 3" key="1">
    <citation type="journal article" date="2021" name="ISME Commun">
        <title>Automated analysis of genomic sequences facilitates high-throughput and comprehensive description of bacteria.</title>
        <authorList>
            <person name="Hitch T.C.A."/>
        </authorList>
    </citation>
    <scope>NUCLEOTIDE SEQUENCE [LARGE SCALE GENOMIC DNA]</scope>
    <source>
        <strain evidence="2 3">Sanger_109</strain>
    </source>
</reference>
<gene>
    <name evidence="2" type="ORF">OCV88_08865</name>
</gene>
<dbReference type="Gene3D" id="3.20.20.210">
    <property type="match status" value="1"/>
</dbReference>
<protein>
    <recommendedName>
        <fullName evidence="1">Uroporphyrinogen decarboxylase (URO-D) domain-containing protein</fullName>
    </recommendedName>
</protein>
<keyword evidence="3" id="KW-1185">Reference proteome</keyword>
<dbReference type="InterPro" id="IPR038071">
    <property type="entry name" value="UROD/MetE-like_sf"/>
</dbReference>
<organism evidence="2 3">
    <name type="scientific">Brotonthovivens ammoniilytica</name>
    <dbReference type="NCBI Taxonomy" id="2981725"/>
    <lineage>
        <taxon>Bacteria</taxon>
        <taxon>Bacillati</taxon>
        <taxon>Bacillota</taxon>
        <taxon>Clostridia</taxon>
        <taxon>Lachnospirales</taxon>
        <taxon>Lachnospiraceae</taxon>
        <taxon>Brotonthovivens</taxon>
    </lineage>
</organism>
<proteinExistence type="predicted"/>
<evidence type="ECO:0000313" key="2">
    <source>
        <dbReference type="EMBL" id="MCU6762443.1"/>
    </source>
</evidence>
<dbReference type="PANTHER" id="PTHR47099">
    <property type="entry name" value="METHYLCOBAMIDE:COM METHYLTRANSFERASE MTBA"/>
    <property type="match status" value="1"/>
</dbReference>
<dbReference type="Pfam" id="PF01208">
    <property type="entry name" value="URO-D"/>
    <property type="match status" value="1"/>
</dbReference>
<evidence type="ECO:0000259" key="1">
    <source>
        <dbReference type="Pfam" id="PF01208"/>
    </source>
</evidence>
<dbReference type="EMBL" id="JAOQJQ010000003">
    <property type="protein sequence ID" value="MCU6762443.1"/>
    <property type="molecule type" value="Genomic_DNA"/>
</dbReference>
<name>A0ABT2TJP6_9FIRM</name>
<comment type="caution">
    <text evidence="2">The sequence shown here is derived from an EMBL/GenBank/DDBJ whole genome shotgun (WGS) entry which is preliminary data.</text>
</comment>
<dbReference type="RefSeq" id="WP_158425148.1">
    <property type="nucleotide sequence ID" value="NZ_JAOQJQ010000003.1"/>
</dbReference>
<sequence length="417" mass="46435">MEKNIPENTNMELLKARAKRVNTAIALQEPDRVPLVPTFGNVIAAEYGVTIKDAMTDQRNLIPALDKMLEDIKPDYFYAPQFFPKNGMDILKPVNINYPGKTPQFGDNFTYQTIDHEFLEDEEYEDFLKDPSKFLLQKVLAKKFASLQGLSMLNPYSLCGSTVMGFGALAAPPLKQALASLMEAGNAVGSYIQSSVDVIMHLVQKGFPVWGTAVALNPFDDFADNIRGLINTVMDLKTDPELLAEAVDRYTDVSIQSAIGLCKMSHADNIFIPLHAGVDEFMSPDDYADYYWPPLKKMLCAFVNAGITPFVACEGNYFTRLETIKDVPKGKIVYIFEKQDMAKAKKVLGDTVCIAGNFDTNFLSYGTKESITEETKRLLDICAPGGGYMMSNNLAIDNGRPENLAAWYEALEKYGRY</sequence>
<dbReference type="PANTHER" id="PTHR47099:SF1">
    <property type="entry name" value="METHYLCOBAMIDE:COM METHYLTRANSFERASE MTBA"/>
    <property type="match status" value="1"/>
</dbReference>
<dbReference type="Proteomes" id="UP001652442">
    <property type="component" value="Unassembled WGS sequence"/>
</dbReference>
<dbReference type="SUPFAM" id="SSF51726">
    <property type="entry name" value="UROD/MetE-like"/>
    <property type="match status" value="1"/>
</dbReference>
<evidence type="ECO:0000313" key="3">
    <source>
        <dbReference type="Proteomes" id="UP001652442"/>
    </source>
</evidence>
<dbReference type="InterPro" id="IPR000257">
    <property type="entry name" value="Uroporphyrinogen_deCOase"/>
</dbReference>